<reference evidence="1 2" key="1">
    <citation type="journal article" date="2018" name="Science">
        <title>The opium poppy genome and morphinan production.</title>
        <authorList>
            <person name="Guo L."/>
            <person name="Winzer T."/>
            <person name="Yang X."/>
            <person name="Li Y."/>
            <person name="Ning Z."/>
            <person name="He Z."/>
            <person name="Teodor R."/>
            <person name="Lu Y."/>
            <person name="Bowser T.A."/>
            <person name="Graham I.A."/>
            <person name="Ye K."/>
        </authorList>
    </citation>
    <scope>NUCLEOTIDE SEQUENCE [LARGE SCALE GENOMIC DNA]</scope>
    <source>
        <strain evidence="2">cv. HN1</strain>
        <tissue evidence="1">Leaves</tissue>
    </source>
</reference>
<dbReference type="Proteomes" id="UP000316621">
    <property type="component" value="Chromosome 2"/>
</dbReference>
<keyword evidence="2" id="KW-1185">Reference proteome</keyword>
<name>A0A4Y7IZ85_PAPSO</name>
<evidence type="ECO:0000313" key="2">
    <source>
        <dbReference type="Proteomes" id="UP000316621"/>
    </source>
</evidence>
<dbReference type="Gramene" id="RZC52725">
    <property type="protein sequence ID" value="RZC52725"/>
    <property type="gene ID" value="C5167_021154"/>
</dbReference>
<dbReference type="AlphaFoldDB" id="A0A4Y7IZ85"/>
<protein>
    <submittedName>
        <fullName evidence="1">Uncharacterized protein</fullName>
    </submittedName>
</protein>
<accession>A0A4Y7IZ85</accession>
<dbReference type="EMBL" id="CM010716">
    <property type="protein sequence ID" value="RZC52725.1"/>
    <property type="molecule type" value="Genomic_DNA"/>
</dbReference>
<gene>
    <name evidence="1" type="ORF">C5167_021154</name>
</gene>
<sequence>MMKESLWLCVRASGELPSFFSSSSSPVRIHFDTPETFQSQDFSQLSSVCPMPGDIAEGEAGSCGMGEGGGGNGEGVGGVGGGAEDDVGVAIGGVEGGGIGTGTGVRGGANIGGDGLRAGACGGIGAGVGLGSGGVGTGAEAGFGVGAVKNESMLLQDKASPMVAVAPGSQPSLEVIHSQICISLYYS</sequence>
<proteinExistence type="predicted"/>
<evidence type="ECO:0000313" key="1">
    <source>
        <dbReference type="EMBL" id="RZC52725.1"/>
    </source>
</evidence>
<organism evidence="1 2">
    <name type="scientific">Papaver somniferum</name>
    <name type="common">Opium poppy</name>
    <dbReference type="NCBI Taxonomy" id="3469"/>
    <lineage>
        <taxon>Eukaryota</taxon>
        <taxon>Viridiplantae</taxon>
        <taxon>Streptophyta</taxon>
        <taxon>Embryophyta</taxon>
        <taxon>Tracheophyta</taxon>
        <taxon>Spermatophyta</taxon>
        <taxon>Magnoliopsida</taxon>
        <taxon>Ranunculales</taxon>
        <taxon>Papaveraceae</taxon>
        <taxon>Papaveroideae</taxon>
        <taxon>Papaver</taxon>
    </lineage>
</organism>